<keyword evidence="6" id="KW-0325">Glycoprotein</keyword>
<evidence type="ECO:0000313" key="14">
    <source>
        <dbReference type="Proteomes" id="UP000694891"/>
    </source>
</evidence>
<feature type="compositionally biased region" description="Low complexity" evidence="9">
    <location>
        <begin position="1908"/>
        <end position="1923"/>
    </location>
</feature>
<feature type="region of interest" description="Disordered" evidence="9">
    <location>
        <begin position="1291"/>
        <end position="1316"/>
    </location>
</feature>
<dbReference type="InterPro" id="IPR002919">
    <property type="entry name" value="TIL_dom"/>
</dbReference>
<dbReference type="InterPro" id="IPR014853">
    <property type="entry name" value="VWF/SSPO/ZAN-like_Cys-rich_dom"/>
</dbReference>
<evidence type="ECO:0000256" key="8">
    <source>
        <dbReference type="PROSITE-ProRule" id="PRU00039"/>
    </source>
</evidence>
<dbReference type="SUPFAM" id="SSF57567">
    <property type="entry name" value="Serine protease inhibitors"/>
    <property type="match status" value="3"/>
</dbReference>
<evidence type="ECO:0000256" key="2">
    <source>
        <dbReference type="ARBA" id="ARBA00022525"/>
    </source>
</evidence>
<feature type="signal peptide" evidence="10">
    <location>
        <begin position="1"/>
        <end position="24"/>
    </location>
</feature>
<dbReference type="InterPro" id="IPR036084">
    <property type="entry name" value="Ser_inhib-like_sf"/>
</dbReference>
<sequence length="2882" mass="313507">MRGFRMLLEWVIPWLTLCLGLSAATTVTVQTATNIPLIRELRPSHNSQFCSTWGNFHFKTFDGDFFSLPLTCNYILTRLCEGYGSYGAFNIQLQRQEINGSISIKKITMKLDGSVVELDNASIKVNGDPVNIPYNQAGVSIARSTESYLKIEATLGLVFMWNQGDSLWIELDAKFKNQTCGLCGDFNGAQIHDEFIQSGDSVSTEFYAAQWKVNGPTESCEETDSSATQTCTKQTKTCENLLAGPAFLSCQDLIDTNSFIQACEEDLCYCNSSTSCLCSTISEYSRQCAHAGGNPQQWKTAQLCAKQCPFNMEYKECGNPCTDTCSNPQGSQTCDEHCIDGCFCPSGTVFDDIKQSGCVAVDQCSCLHNGQPYSPGESYSKACQKCTCTRGQWNCQDVDCPGLCSIRGGSHISTYDDKKYTFHGECSYVLSKETSGTFSVLVDLAKCDKSDKATCLTAVTLLLQENVMVVVEASGQVLHNKQVPQLPLFTNEATVFKPSTFFVVISTTVGLHLEIQLVPTMQVYIKASASIKGKLSGLCGNFNDVEADDLTARNGLTEGTAVTFANTWKTRTSCPDVKNIHGEPCHLSVDREKYATHWCSMLSRPDGIFSKCHSEINPEDYEKSCQYDSCACENSQECMCSAMSSYVHACAAEGVFLTGWRPDECKKYTEDCPPSFVYDYKMTSCDRTCRSFSQSDPTCSVNFTQLDGCGCAEGTYLNEKGVCVLAKHCPCHVGDTIVHSGQVIRVHGQTCICHGGKLDCKGRHINEICTAPMVLFNCSNAKPGDKGSECQKSCQTLDTECVSRQCISGCVCPDGLLSDGKGGCIKEEDCPCLHNGESYNSGQSIPVRCNTCTCKGSKWKCTDHECDGTCTIYGEGHYITFDEKKFSFNGECNYIISQDHCGNDNNGTFKLLTENIPCESDKNTCSKKIKLYLGNNQIVLSEENVRVIKQSKGEDIPFKVHTMGVYLVIEAENGLVLVWNKKTTLMIRLSYKFKGKVCGLCGNYDGKVKNELSTRNKEVVVEALEFGNSWKVSSNCPNAQTQKDPCSLYSHRKAWATKKCSIIKSEVFAACHSKVDYDSYYDACVRDSCACNSGGDCECFCSSVAAYAAACNEAGACVKWRTPTICPLFCDFYNPDGECEWHYQPCGRKCMKTCKNPSGKCYNQLPALEGCYPTCPPEKSYLEEVTMKCVSKEECGCYDDEGNHYKEGDPMPSKENCYSCHCFSAMSNCKYDEQTCTCSYKGHIYKQGEKVYDTDDGDGTCLTALCGKKGNIIRISKPCTTTTTTTTTSPTTTSGFVFTPSVPQTTRKTPITTTQKAPNVTTEAVTTVLTFSTPRVSTRSKTTTLPTLSTAVSTEKPSTIPTTTHKSTSITVIESPSTTKAMEKPTTTTIKEKTTTIPATTLASTTVTEKRETTTTPHTTTTITEQSTPPDCFVCTWSGWINKVQPYYTPDSGDYETIGNITDLDLSRCRKPLEIQCRAVNHKSTPLKDLRQTVTCNPIDGLICHNRDQKPPVCFDYEIRVRCCHYICGTSTTTNIVPTTKESTTVTEIPSGTTAATTTAKAVTTTTITEKPIVTTMFVSTTVTEKPSGTTVATTTGEAVTTTTITEKPIVTTALESTTITAKPSGTTAATTTGGAVKTTTVTEKPIVTTALQSTTATAKPSGTTAATTTAEAVTTTTTTAKPIVTTMLVSTRVTEKPSGTTAATTAGEAVTTTTVTAKPIVTTALESTTVTEKPSGTTAATTTAEAVTTTTITEKPIVTTGLESTTVTGKPSGTTAATTMEEAVTTTTTTEKPIVTTALESTTETPPVTTEATTTTVIEKPSTTATVGKPTTTTSEVVTNTVQYSTTVGPPTKPVVEVTTTRVTEKSSETTATTTPAEAVTTTTITEKPIVTTALGSTTVTEKPSGTTAATTTAEAVTTTTTTEKPIVTTALQSTTATKKPSGTTAATTTGEAVTTTTITEKPIVTTTLEFTTVTENPSGTTEATTTAEKPITTKRASTERSTVTTEKIIIATTTRKSTTSPATTEKPTLEITTPSSSSLQSSATGRTTVCFCIFNGTTSFPGDLIYNKTDEAGWCFTAHCSLTCSIEKQSMPCYATTSPTPAITTTSSGTTTSIGQKTTTGKSTEKPPTDCSYLSPPRKHGESWSEDKCTTETCDKGRVIKEHVPCKVEPKPVCENGEPPVRIYDETGCCFHYECQCVCSGWGDPHFETFDGRYYSFQHNCTYVLIKEIKPKYNFTVVTDNENCDASGTVTCVKALTVFYKNYEVILTQERIPKTVTMVFINGKRILPSYKNKDLIVTTKGIEVHLEIPEIKAFVMFKGLSFYVELPFSLFHDNTEGQCGTCDNNQDNDCRLRNGTIHQSCYEMAHDWQIHNATKPYCETPPPTTPTTAPPTQTPCQSEICEILKSAVFKECHKVINPKSFYEGCKFDACHMPNSNITCSSLEEYAARCAEKSVCVDWRNATKGQCEFKCPVNKVYKPCGQFVESTCNERYNKKYMQQCQGEEGDQNKTCGGFTEGCFCPEGMTLFSPDNDTCVSSCCIGSDGEPKQFGEIWQSDCQYCTCDEDTLGNRCQPVTCPTQKPITCTEEGQVLVNRTENCCEKLICECDKNSCSLQKPKCDLGFELEILTSNSSCCPVHRCVPKGVCVFNNTEYKPGADFSKSPCEQCHCTEAQDSSTELNKFECHQIQCPKCPQGFVREVQPDKCCRCVQTHCVLDSGLPAPVIISPSQSWSPPNDNCTQYDCRKVNDTFTTSVSKTTCQEFVPENCVPGTEKSDMNGCCKTCTPRGNCQLKKKTTYLKTKNCKSVKPVELGACEGSCGASSSMYSADSNAMMHSCSCCQEMKVSNKTVEMKCSDDTRKTHTYISVDKCGCEVAECEKQRLV</sequence>
<dbReference type="RefSeq" id="XP_008303773.1">
    <property type="nucleotide sequence ID" value="XM_008305551.1"/>
</dbReference>
<comment type="caution">
    <text evidence="8">Lacks conserved residue(s) required for the propagation of feature annotation.</text>
</comment>
<dbReference type="GO" id="GO:0005615">
    <property type="term" value="C:extracellular space"/>
    <property type="evidence" value="ECO:0007669"/>
    <property type="project" value="TreeGrafter"/>
</dbReference>
<evidence type="ECO:0000256" key="5">
    <source>
        <dbReference type="ARBA" id="ARBA00023157"/>
    </source>
</evidence>
<feature type="domain" description="VWFD" evidence="13">
    <location>
        <begin position="868"/>
        <end position="1037"/>
    </location>
</feature>
<feature type="chain" id="PRO_5044704389" evidence="10">
    <location>
        <begin position="25"/>
        <end position="2882"/>
    </location>
</feature>
<dbReference type="Pfam" id="PF08742">
    <property type="entry name" value="C8"/>
    <property type="match status" value="4"/>
</dbReference>
<comment type="subunit">
    <text evidence="7">Homomultimer; disulfide-linked. The N- and C-terminus mediate their assembly into higher order structures to form filaments. The CTCK domains of two polypeptides associate in the endoplasmic reticulum to generate intermolecularly disulfide-bonded dimers. These dimers progress to the Golgi apparatus, which is a more acidic environment than the endoplasmic reticulum. Under acidic conditions, the N-termini form non-covalent intermolecular interactions that juxtapose assemblies from different CTCK-linked dimers to produce long, disulfide-linked polymers that remain highly compact until secretion.</text>
</comment>
<feature type="domain" description="VWFC" evidence="12">
    <location>
        <begin position="2644"/>
        <end position="2714"/>
    </location>
</feature>
<dbReference type="SUPFAM" id="SSF57603">
    <property type="entry name" value="FnI-like domain"/>
    <property type="match status" value="1"/>
</dbReference>
<evidence type="ECO:0000313" key="16">
    <source>
        <dbReference type="RefSeq" id="XP_008303774.1"/>
    </source>
</evidence>
<dbReference type="SMART" id="SM00215">
    <property type="entry name" value="VWC_out"/>
    <property type="match status" value="3"/>
</dbReference>
<feature type="disulfide bond" evidence="8">
    <location>
        <begin position="2789"/>
        <end position="2839"/>
    </location>
</feature>
<dbReference type="GO" id="GO:0031012">
    <property type="term" value="C:extracellular matrix"/>
    <property type="evidence" value="ECO:0007669"/>
    <property type="project" value="TreeGrafter"/>
</dbReference>
<dbReference type="PROSITE" id="PS50184">
    <property type="entry name" value="VWFC_2"/>
    <property type="match status" value="2"/>
</dbReference>
<dbReference type="RefSeq" id="XP_008303774.1">
    <property type="nucleotide sequence ID" value="XM_008305552.1"/>
</dbReference>
<feature type="domain" description="VWFD" evidence="13">
    <location>
        <begin position="2199"/>
        <end position="2381"/>
    </location>
</feature>
<protein>
    <submittedName>
        <fullName evidence="15">Mucin-5AC-like isoform X1</fullName>
    </submittedName>
    <submittedName>
        <fullName evidence="16">Mucin-5AC-like isoform X2</fullName>
    </submittedName>
</protein>
<keyword evidence="14" id="KW-1185">Reference proteome</keyword>
<evidence type="ECO:0000256" key="1">
    <source>
        <dbReference type="ARBA" id="ARBA00004613"/>
    </source>
</evidence>
<dbReference type="PANTHER" id="PTHR11339:SF408">
    <property type="entry name" value="MUCIN-5B"/>
    <property type="match status" value="1"/>
</dbReference>
<accession>A0A9Y4TZN5</accession>
<proteinExistence type="predicted"/>
<dbReference type="Gene3D" id="2.10.25.10">
    <property type="entry name" value="Laminin"/>
    <property type="match status" value="3"/>
</dbReference>
<dbReference type="SMART" id="SM00041">
    <property type="entry name" value="CT"/>
    <property type="match status" value="1"/>
</dbReference>
<dbReference type="FunFam" id="2.10.25.10:FF:000674">
    <property type="entry name" value="Mucin-2"/>
    <property type="match status" value="1"/>
</dbReference>
<dbReference type="Proteomes" id="UP000694891">
    <property type="component" value="Unplaced"/>
</dbReference>
<dbReference type="FunFam" id="2.10.25.10:FF:000414">
    <property type="entry name" value="von Willebrand factor"/>
    <property type="match status" value="1"/>
</dbReference>
<dbReference type="SMART" id="SM00214">
    <property type="entry name" value="VWC"/>
    <property type="match status" value="5"/>
</dbReference>
<feature type="region of interest" description="Disordered" evidence="9">
    <location>
        <begin position="1340"/>
        <end position="1372"/>
    </location>
</feature>
<dbReference type="InterPro" id="IPR006207">
    <property type="entry name" value="Cys_knot_C"/>
</dbReference>
<keyword evidence="4" id="KW-0677">Repeat</keyword>
<dbReference type="CDD" id="cd19941">
    <property type="entry name" value="TIL"/>
    <property type="match status" value="3"/>
</dbReference>
<dbReference type="Pfam" id="PF00094">
    <property type="entry name" value="VWD"/>
    <property type="match status" value="4"/>
</dbReference>
<feature type="domain" description="VWFC" evidence="12">
    <location>
        <begin position="2538"/>
        <end position="2606"/>
    </location>
</feature>
<dbReference type="FunFam" id="2.10.25.10:FF:000153">
    <property type="entry name" value="MUC5B isoform 1"/>
    <property type="match status" value="1"/>
</dbReference>
<feature type="compositionally biased region" description="Low complexity" evidence="9">
    <location>
        <begin position="1414"/>
        <end position="1424"/>
    </location>
</feature>
<feature type="region of interest" description="Disordered" evidence="9">
    <location>
        <begin position="1976"/>
        <end position="2004"/>
    </location>
</feature>
<dbReference type="SMART" id="SM00832">
    <property type="entry name" value="C8"/>
    <property type="match status" value="4"/>
</dbReference>
<dbReference type="PROSITE" id="PS01225">
    <property type="entry name" value="CTCK_2"/>
    <property type="match status" value="1"/>
</dbReference>
<dbReference type="PROSITE" id="PS51233">
    <property type="entry name" value="VWFD"/>
    <property type="match status" value="4"/>
</dbReference>
<evidence type="ECO:0000259" key="13">
    <source>
        <dbReference type="PROSITE" id="PS51233"/>
    </source>
</evidence>
<evidence type="ECO:0000256" key="6">
    <source>
        <dbReference type="ARBA" id="ARBA00023180"/>
    </source>
</evidence>
<feature type="domain" description="VWFD" evidence="13">
    <location>
        <begin position="48"/>
        <end position="221"/>
    </location>
</feature>
<feature type="domain" description="CTCK" evidence="11">
    <location>
        <begin position="2789"/>
        <end position="2877"/>
    </location>
</feature>
<name>A0A9Y4TZN5_9TELE</name>
<feature type="compositionally biased region" description="Polar residues" evidence="9">
    <location>
        <begin position="1978"/>
        <end position="1989"/>
    </location>
</feature>
<reference evidence="15 16" key="1">
    <citation type="submission" date="2025-04" db="UniProtKB">
        <authorList>
            <consortium name="RefSeq"/>
        </authorList>
    </citation>
    <scope>IDENTIFICATION</scope>
</reference>
<dbReference type="InterPro" id="IPR001846">
    <property type="entry name" value="VWF_type-D"/>
</dbReference>
<evidence type="ECO:0000256" key="7">
    <source>
        <dbReference type="ARBA" id="ARBA00063950"/>
    </source>
</evidence>
<evidence type="ECO:0000256" key="9">
    <source>
        <dbReference type="SAM" id="MobiDB-lite"/>
    </source>
</evidence>
<keyword evidence="2" id="KW-0964">Secreted</keyword>
<keyword evidence="5 8" id="KW-1015">Disulfide bond</keyword>
<gene>
    <name evidence="15 16" type="primary">LOC103375318</name>
</gene>
<dbReference type="InterPro" id="IPR058753">
    <property type="entry name" value="TIL_OTOGL_Mucin"/>
</dbReference>
<dbReference type="InterPro" id="IPR001007">
    <property type="entry name" value="VWF_dom"/>
</dbReference>
<dbReference type="SMART" id="SM00216">
    <property type="entry name" value="VWD"/>
    <property type="match status" value="4"/>
</dbReference>
<comment type="subcellular location">
    <subcellularLocation>
        <location evidence="1">Secreted</location>
    </subcellularLocation>
</comment>
<feature type="compositionally biased region" description="Low complexity" evidence="9">
    <location>
        <begin position="2106"/>
        <end position="2124"/>
    </location>
</feature>
<evidence type="ECO:0000313" key="15">
    <source>
        <dbReference type="RefSeq" id="XP_008303773.1"/>
    </source>
</evidence>
<evidence type="ECO:0000256" key="4">
    <source>
        <dbReference type="ARBA" id="ARBA00022737"/>
    </source>
</evidence>
<feature type="region of interest" description="Disordered" evidence="9">
    <location>
        <begin position="1899"/>
        <end position="1923"/>
    </location>
</feature>
<dbReference type="InterPro" id="IPR050780">
    <property type="entry name" value="Mucin_vWF_Thrombospondin_sf"/>
</dbReference>
<feature type="region of interest" description="Disordered" evidence="9">
    <location>
        <begin position="2106"/>
        <end position="2141"/>
    </location>
</feature>
<dbReference type="GeneID" id="103375318"/>
<evidence type="ECO:0000256" key="3">
    <source>
        <dbReference type="ARBA" id="ARBA00022729"/>
    </source>
</evidence>
<feature type="domain" description="VWFD" evidence="13">
    <location>
        <begin position="402"/>
        <end position="575"/>
    </location>
</feature>
<keyword evidence="3 10" id="KW-0732">Signal</keyword>
<dbReference type="Pfam" id="PF01826">
    <property type="entry name" value="TIL"/>
    <property type="match status" value="1"/>
</dbReference>
<evidence type="ECO:0000256" key="10">
    <source>
        <dbReference type="SAM" id="SignalP"/>
    </source>
</evidence>
<evidence type="ECO:0000259" key="12">
    <source>
        <dbReference type="PROSITE" id="PS50184"/>
    </source>
</evidence>
<feature type="region of interest" description="Disordered" evidence="9">
    <location>
        <begin position="1404"/>
        <end position="1424"/>
    </location>
</feature>
<evidence type="ECO:0000259" key="11">
    <source>
        <dbReference type="PROSITE" id="PS01225"/>
    </source>
</evidence>
<feature type="region of interest" description="Disordered" evidence="9">
    <location>
        <begin position="2016"/>
        <end position="2042"/>
    </location>
</feature>
<organism evidence="14 15">
    <name type="scientific">Stegastes partitus</name>
    <name type="common">bicolor damselfish</name>
    <dbReference type="NCBI Taxonomy" id="144197"/>
    <lineage>
        <taxon>Eukaryota</taxon>
        <taxon>Metazoa</taxon>
        <taxon>Chordata</taxon>
        <taxon>Craniata</taxon>
        <taxon>Vertebrata</taxon>
        <taxon>Euteleostomi</taxon>
        <taxon>Actinopterygii</taxon>
        <taxon>Neopterygii</taxon>
        <taxon>Teleostei</taxon>
        <taxon>Neoteleostei</taxon>
        <taxon>Acanthomorphata</taxon>
        <taxon>Ovalentaria</taxon>
        <taxon>Pomacentridae</taxon>
        <taxon>Stegastes</taxon>
    </lineage>
</organism>
<feature type="compositionally biased region" description="Low complexity" evidence="9">
    <location>
        <begin position="2016"/>
        <end position="2026"/>
    </location>
</feature>
<dbReference type="Pfam" id="PF25962">
    <property type="entry name" value="TIL_OTOGL_Mucin"/>
    <property type="match status" value="1"/>
</dbReference>
<feature type="compositionally biased region" description="Low complexity" evidence="9">
    <location>
        <begin position="1303"/>
        <end position="1316"/>
    </location>
</feature>
<dbReference type="PANTHER" id="PTHR11339">
    <property type="entry name" value="EXTRACELLULAR MATRIX GLYCOPROTEIN RELATED"/>
    <property type="match status" value="1"/>
</dbReference>